<dbReference type="EMBL" id="JAUSUC010000022">
    <property type="protein sequence ID" value="MDQ0215550.1"/>
    <property type="molecule type" value="Genomic_DNA"/>
</dbReference>
<sequence>MELIPRREPQKITYQQYEENTPEKTEMYQNDIFFDEAERIKMLNLLMTNVGMETMVKNLSRETQRELIDILEEVEMERKCVEMVEQEVLKFGRQIKTDHEYKFDKQNNTLYIFFRVFDTNSIWSIKYTFNKALLQHTVVL</sequence>
<reference evidence="1" key="1">
    <citation type="submission" date="2023-07" db="EMBL/GenBank/DDBJ databases">
        <title>Genomic Encyclopedia of Type Strains, Phase IV (KMG-IV): sequencing the most valuable type-strain genomes for metagenomic binning, comparative biology and taxonomic classification.</title>
        <authorList>
            <person name="Goeker M."/>
        </authorList>
    </citation>
    <scope>NUCLEOTIDE SEQUENCE</scope>
    <source>
        <strain evidence="1">DSM 23947</strain>
    </source>
</reference>
<dbReference type="RefSeq" id="WP_307257555.1">
    <property type="nucleotide sequence ID" value="NZ_JAUSUC010000022.1"/>
</dbReference>
<dbReference type="Proteomes" id="UP001237207">
    <property type="component" value="Unassembled WGS sequence"/>
</dbReference>
<evidence type="ECO:0000313" key="1">
    <source>
        <dbReference type="EMBL" id="MDQ0215550.1"/>
    </source>
</evidence>
<organism evidence="1 2">
    <name type="scientific">Oikeobacillus pervagus</name>
    <dbReference type="NCBI Taxonomy" id="1325931"/>
    <lineage>
        <taxon>Bacteria</taxon>
        <taxon>Bacillati</taxon>
        <taxon>Bacillota</taxon>
        <taxon>Bacilli</taxon>
        <taxon>Bacillales</taxon>
        <taxon>Bacillaceae</taxon>
        <taxon>Oikeobacillus</taxon>
    </lineage>
</organism>
<comment type="caution">
    <text evidence="1">The sequence shown here is derived from an EMBL/GenBank/DDBJ whole genome shotgun (WGS) entry which is preliminary data.</text>
</comment>
<name>A0AAJ1WJD0_9BACI</name>
<proteinExistence type="predicted"/>
<evidence type="ECO:0000313" key="2">
    <source>
        <dbReference type="Proteomes" id="UP001237207"/>
    </source>
</evidence>
<gene>
    <name evidence="1" type="ORF">J2S13_001968</name>
</gene>
<keyword evidence="2" id="KW-1185">Reference proteome</keyword>
<accession>A0AAJ1WJD0</accession>
<dbReference type="AlphaFoldDB" id="A0AAJ1WJD0"/>
<protein>
    <submittedName>
        <fullName evidence="1">Uncharacterized protein</fullName>
    </submittedName>
</protein>